<dbReference type="Gene3D" id="2.10.109.10">
    <property type="entry name" value="Umud Fragment, subunit A"/>
    <property type="match status" value="1"/>
</dbReference>
<dbReference type="InterPro" id="IPR039418">
    <property type="entry name" value="LexA-like"/>
</dbReference>
<evidence type="ECO:0000256" key="3">
    <source>
        <dbReference type="ARBA" id="ARBA00023015"/>
    </source>
</evidence>
<dbReference type="InterPro" id="IPR036286">
    <property type="entry name" value="LexA/Signal_pep-like_sf"/>
</dbReference>
<dbReference type="InterPro" id="IPR015927">
    <property type="entry name" value="Peptidase_S24_S26A/B/C"/>
</dbReference>
<dbReference type="InterPro" id="IPR019756">
    <property type="entry name" value="Pept_S26A_signal_pept_1_Ser-AS"/>
</dbReference>
<dbReference type="InterPro" id="IPR010744">
    <property type="entry name" value="Phage_CI_N"/>
</dbReference>
<dbReference type="PANTHER" id="PTHR40661:SF3">
    <property type="entry name" value="FELS-1 PROPHAGE TRANSCRIPTIONAL REGULATOR"/>
    <property type="match status" value="1"/>
</dbReference>
<dbReference type="Pfam" id="PF07022">
    <property type="entry name" value="Phage_CI_repr"/>
    <property type="match status" value="1"/>
</dbReference>
<name>A0ABX2YEU4_9BACT</name>
<dbReference type="EMBL" id="LDIR01000004">
    <property type="protein sequence ID" value="OCL90262.1"/>
    <property type="molecule type" value="Genomic_DNA"/>
</dbReference>
<keyword evidence="1" id="KW-0645">Protease</keyword>
<comment type="caution">
    <text evidence="8">The sequence shown here is derived from an EMBL/GenBank/DDBJ whole genome shotgun (WGS) entry which is preliminary data.</text>
</comment>
<evidence type="ECO:0000313" key="8">
    <source>
        <dbReference type="EMBL" id="OCL90262.1"/>
    </source>
</evidence>
<protein>
    <submittedName>
        <fullName evidence="8">HTH-type transcriptional regulator</fullName>
    </submittedName>
</protein>
<accession>A0ABX2YEU4</accession>
<evidence type="ECO:0000256" key="5">
    <source>
        <dbReference type="ARBA" id="ARBA00023163"/>
    </source>
</evidence>
<proteinExistence type="predicted"/>
<feature type="domain" description="Bacteriophage CI repressor N-terminal" evidence="7">
    <location>
        <begin position="25"/>
        <end position="70"/>
    </location>
</feature>
<dbReference type="PANTHER" id="PTHR40661">
    <property type="match status" value="1"/>
</dbReference>
<keyword evidence="3" id="KW-0805">Transcription regulation</keyword>
<evidence type="ECO:0000313" key="9">
    <source>
        <dbReference type="Proteomes" id="UP000093159"/>
    </source>
</evidence>
<dbReference type="Gene3D" id="1.10.260.40">
    <property type="entry name" value="lambda repressor-like DNA-binding domains"/>
    <property type="match status" value="1"/>
</dbReference>
<evidence type="ECO:0000259" key="7">
    <source>
        <dbReference type="Pfam" id="PF07022"/>
    </source>
</evidence>
<keyword evidence="9" id="KW-1185">Reference proteome</keyword>
<feature type="domain" description="Peptidase S24/S26A/S26B/S26C" evidence="6">
    <location>
        <begin position="92"/>
        <end position="209"/>
    </location>
</feature>
<keyword evidence="2" id="KW-0378">Hydrolase</keyword>
<evidence type="ECO:0000256" key="1">
    <source>
        <dbReference type="ARBA" id="ARBA00022670"/>
    </source>
</evidence>
<reference evidence="8 9" key="1">
    <citation type="submission" date="2015-05" db="EMBL/GenBank/DDBJ databases">
        <authorList>
            <person name="Rovetto F."/>
            <person name="Cocolin L."/>
            <person name="Illeghems K."/>
            <person name="Van Nieuwerburgh F."/>
            <person name="Houf K."/>
        </authorList>
    </citation>
    <scope>NUCLEOTIDE SEQUENCE [LARGE SCALE GENOMIC DNA]</scope>
    <source>
        <strain evidence="8 9">117434</strain>
    </source>
</reference>
<keyword evidence="4" id="KW-0238">DNA-binding</keyword>
<dbReference type="RefSeq" id="WP_066179681.1">
    <property type="nucleotide sequence ID" value="NZ_LDIR01000004.1"/>
</dbReference>
<dbReference type="InterPro" id="IPR010982">
    <property type="entry name" value="Lambda_DNA-bd_dom_sf"/>
</dbReference>
<dbReference type="PROSITE" id="PS00501">
    <property type="entry name" value="SPASE_I_1"/>
    <property type="match status" value="1"/>
</dbReference>
<dbReference type="SUPFAM" id="SSF51306">
    <property type="entry name" value="LexA/Signal peptidase"/>
    <property type="match status" value="1"/>
</dbReference>
<dbReference type="Pfam" id="PF00717">
    <property type="entry name" value="Peptidase_S24"/>
    <property type="match status" value="1"/>
</dbReference>
<keyword evidence="5" id="KW-0804">Transcription</keyword>
<dbReference type="Proteomes" id="UP000093159">
    <property type="component" value="Unassembled WGS sequence"/>
</dbReference>
<sequence length="295" mass="33663">MEFNDVIDKVSLIIEKKLGMKPKDNVIAKYLDISPTNFANLKNRNSIPYKEIIYFSAKYKVSTNWIFFGQQCCSLVEEEEKYYSLKVIDKINASCGGGSFEDSNIEYSYVKLHKQTLEKLGYGSANALEAIRVVGDSMLPTLKDKDLILIDRSKNKYNTSGLFLVNTIDDGLFVKRLKTNGDKIDLISDNQEYSNLTLCVDEVTILGKVLGVLNLNENSNNTLNFNNQTSSDKDKEDKIDINLDIDSLKFSDDENKFLISEEYLKIGDDSENDEFSSTITNSDDYRLDFNYYLKK</sequence>
<dbReference type="CDD" id="cd06529">
    <property type="entry name" value="S24_LexA-like"/>
    <property type="match status" value="1"/>
</dbReference>
<gene>
    <name evidence="8" type="ORF">AAX28_01743</name>
</gene>
<organism evidence="8 9">
    <name type="scientific">Arcobacter porcinus</name>
    <dbReference type="NCBI Taxonomy" id="1935204"/>
    <lineage>
        <taxon>Bacteria</taxon>
        <taxon>Pseudomonadati</taxon>
        <taxon>Campylobacterota</taxon>
        <taxon>Epsilonproteobacteria</taxon>
        <taxon>Campylobacterales</taxon>
        <taxon>Arcobacteraceae</taxon>
        <taxon>Arcobacter</taxon>
    </lineage>
</organism>
<evidence type="ECO:0000256" key="4">
    <source>
        <dbReference type="ARBA" id="ARBA00023125"/>
    </source>
</evidence>
<evidence type="ECO:0000259" key="6">
    <source>
        <dbReference type="Pfam" id="PF00717"/>
    </source>
</evidence>
<evidence type="ECO:0000256" key="2">
    <source>
        <dbReference type="ARBA" id="ARBA00022801"/>
    </source>
</evidence>